<evidence type="ECO:0000256" key="1">
    <source>
        <dbReference type="SAM" id="Phobius"/>
    </source>
</evidence>
<feature type="transmembrane region" description="Helical" evidence="1">
    <location>
        <begin position="120"/>
        <end position="143"/>
    </location>
</feature>
<feature type="transmembrane region" description="Helical" evidence="1">
    <location>
        <begin position="317"/>
        <end position="338"/>
    </location>
</feature>
<feature type="transmembrane region" description="Helical" evidence="1">
    <location>
        <begin position="155"/>
        <end position="178"/>
    </location>
</feature>
<dbReference type="RefSeq" id="WP_183513721.1">
    <property type="nucleotide sequence ID" value="NZ_JACIBU010000001.1"/>
</dbReference>
<comment type="caution">
    <text evidence="2">The sequence shown here is derived from an EMBL/GenBank/DDBJ whole genome shotgun (WGS) entry which is preliminary data.</text>
</comment>
<evidence type="ECO:0008006" key="4">
    <source>
        <dbReference type="Google" id="ProtNLM"/>
    </source>
</evidence>
<accession>A0A839Y7X1</accession>
<feature type="transmembrane region" description="Helical" evidence="1">
    <location>
        <begin position="60"/>
        <end position="84"/>
    </location>
</feature>
<keyword evidence="1" id="KW-0472">Membrane</keyword>
<feature type="transmembrane region" description="Helical" evidence="1">
    <location>
        <begin position="199"/>
        <end position="219"/>
    </location>
</feature>
<feature type="transmembrane region" description="Helical" evidence="1">
    <location>
        <begin position="225"/>
        <end position="258"/>
    </location>
</feature>
<evidence type="ECO:0000313" key="2">
    <source>
        <dbReference type="EMBL" id="MBB3676394.1"/>
    </source>
</evidence>
<evidence type="ECO:0000313" key="3">
    <source>
        <dbReference type="Proteomes" id="UP000580718"/>
    </source>
</evidence>
<dbReference type="EMBL" id="JACIBU010000001">
    <property type="protein sequence ID" value="MBB3676394.1"/>
    <property type="molecule type" value="Genomic_DNA"/>
</dbReference>
<feature type="transmembrane region" description="Helical" evidence="1">
    <location>
        <begin position="20"/>
        <end position="40"/>
    </location>
</feature>
<feature type="transmembrane region" description="Helical" evidence="1">
    <location>
        <begin position="279"/>
        <end position="297"/>
    </location>
</feature>
<feature type="transmembrane region" description="Helical" evidence="1">
    <location>
        <begin position="402"/>
        <end position="422"/>
    </location>
</feature>
<feature type="transmembrane region" description="Helical" evidence="1">
    <location>
        <begin position="373"/>
        <end position="396"/>
    </location>
</feature>
<proteinExistence type="predicted"/>
<reference evidence="2 3" key="1">
    <citation type="submission" date="2020-08" db="EMBL/GenBank/DDBJ databases">
        <title>Sequencing the genomes of 1000 actinobacteria strains.</title>
        <authorList>
            <person name="Klenk H.-P."/>
        </authorList>
    </citation>
    <scope>NUCLEOTIDE SEQUENCE [LARGE SCALE GENOMIC DNA]</scope>
    <source>
        <strain evidence="2 3">DSM 16678</strain>
    </source>
</reference>
<protein>
    <recommendedName>
        <fullName evidence="4">Permease</fullName>
    </recommendedName>
</protein>
<dbReference type="AlphaFoldDB" id="A0A839Y7X1"/>
<gene>
    <name evidence="2" type="ORF">FHX36_002129</name>
</gene>
<name>A0A839Y7X1_9ACTN</name>
<dbReference type="Proteomes" id="UP000580718">
    <property type="component" value="Unassembled WGS sequence"/>
</dbReference>
<keyword evidence="1" id="KW-1133">Transmembrane helix</keyword>
<organism evidence="2 3">
    <name type="scientific">Modestobacter versicolor</name>
    <dbReference type="NCBI Taxonomy" id="429133"/>
    <lineage>
        <taxon>Bacteria</taxon>
        <taxon>Bacillati</taxon>
        <taxon>Actinomycetota</taxon>
        <taxon>Actinomycetes</taxon>
        <taxon>Geodermatophilales</taxon>
        <taxon>Geodermatophilaceae</taxon>
        <taxon>Modestobacter</taxon>
    </lineage>
</organism>
<keyword evidence="1" id="KW-0812">Transmembrane</keyword>
<sequence>MSAALRLWWSLARRQGPDRLTTGLAVVAFSAVTWALLTTLGGVRAFVDRAAGSADDDADFYVVLAMTAAALILVPLVTLGGAAARLAVARRNARLAALRLAGATTGQVTGMALADALVQAVAGALAGAALYGATLPLVALLQFQGRAFAVGELWVGWWGVVALPAVPLVALASALAGLRRVAITPLGVARRTRVSALSAARLLPLGGLVGLFLLGANGFLRVGDLVLIAFLVGTLSGAMWVFNLVGPWLIGVLGRVVARRAGTVPTLLAGRRMADDPKAAWRSVGGVALVTFVAGVLSVSPGLGASADGEDHLGVDLATGTAVTLVIAALIAAVSTGVTQAGRVLDQAPEYRTLHLAGTEVAVLHAARMRETWIPLAVCVGGAALTALVLITPFAAQLAREPVGVLLFLGSAAVGCSLVLAGTAASRRMVERAAAV</sequence>